<evidence type="ECO:0000256" key="4">
    <source>
        <dbReference type="ARBA" id="ARBA00022691"/>
    </source>
</evidence>
<feature type="domain" description="Type II methyltransferase M.TaqI-like" evidence="7">
    <location>
        <begin position="272"/>
        <end position="496"/>
    </location>
</feature>
<evidence type="ECO:0000256" key="3">
    <source>
        <dbReference type="ARBA" id="ARBA00022679"/>
    </source>
</evidence>
<proteinExistence type="predicted"/>
<evidence type="ECO:0000313" key="9">
    <source>
        <dbReference type="Proteomes" id="UP000568839"/>
    </source>
</evidence>
<dbReference type="PANTHER" id="PTHR33841:SF1">
    <property type="entry name" value="DNA METHYLTRANSFERASE A"/>
    <property type="match status" value="1"/>
</dbReference>
<feature type="coiled-coil region" evidence="6">
    <location>
        <begin position="1034"/>
        <end position="1061"/>
    </location>
</feature>
<evidence type="ECO:0000256" key="6">
    <source>
        <dbReference type="SAM" id="Coils"/>
    </source>
</evidence>
<dbReference type="GO" id="GO:0009007">
    <property type="term" value="F:site-specific DNA-methyltransferase (adenine-specific) activity"/>
    <property type="evidence" value="ECO:0007669"/>
    <property type="project" value="UniProtKB-EC"/>
</dbReference>
<keyword evidence="4" id="KW-0949">S-adenosyl-L-methionine</keyword>
<dbReference type="InterPro" id="IPR011639">
    <property type="entry name" value="MethylTrfase_TaqI-like_dom"/>
</dbReference>
<dbReference type="InterPro" id="IPR050953">
    <property type="entry name" value="N4_N6_ade-DNA_methylase"/>
</dbReference>
<evidence type="ECO:0000256" key="1">
    <source>
        <dbReference type="ARBA" id="ARBA00011900"/>
    </source>
</evidence>
<dbReference type="Pfam" id="PF07669">
    <property type="entry name" value="Eco57I"/>
    <property type="match status" value="1"/>
</dbReference>
<dbReference type="GO" id="GO:0032259">
    <property type="term" value="P:methylation"/>
    <property type="evidence" value="ECO:0007669"/>
    <property type="project" value="UniProtKB-KW"/>
</dbReference>
<dbReference type="Proteomes" id="UP000568839">
    <property type="component" value="Unassembled WGS sequence"/>
</dbReference>
<name>A0A841PV83_9BACL</name>
<evidence type="ECO:0000256" key="2">
    <source>
        <dbReference type="ARBA" id="ARBA00022603"/>
    </source>
</evidence>
<keyword evidence="3" id="KW-0808">Transferase</keyword>
<reference evidence="8 9" key="1">
    <citation type="submission" date="2020-08" db="EMBL/GenBank/DDBJ databases">
        <title>Genomic Encyclopedia of Type Strains, Phase IV (KMG-IV): sequencing the most valuable type-strain genomes for metagenomic binning, comparative biology and taxonomic classification.</title>
        <authorList>
            <person name="Goeker M."/>
        </authorList>
    </citation>
    <scope>NUCLEOTIDE SEQUENCE [LARGE SCALE GENOMIC DNA]</scope>
    <source>
        <strain evidence="8 9">DSM 21769</strain>
    </source>
</reference>
<dbReference type="EC" id="2.1.1.72" evidence="1"/>
<dbReference type="InterPro" id="IPR047939">
    <property type="entry name" value="BREX_1_PglX"/>
</dbReference>
<dbReference type="PROSITE" id="PS00092">
    <property type="entry name" value="N6_MTASE"/>
    <property type="match status" value="1"/>
</dbReference>
<dbReference type="PANTHER" id="PTHR33841">
    <property type="entry name" value="DNA METHYLTRANSFERASE YEEA-RELATED"/>
    <property type="match status" value="1"/>
</dbReference>
<evidence type="ECO:0000259" key="7">
    <source>
        <dbReference type="Pfam" id="PF07669"/>
    </source>
</evidence>
<keyword evidence="2 8" id="KW-0489">Methyltransferase</keyword>
<protein>
    <recommendedName>
        <fullName evidence="1">site-specific DNA-methyltransferase (adenine-specific)</fullName>
        <ecNumber evidence="1">2.1.1.72</ecNumber>
    </recommendedName>
</protein>
<dbReference type="EMBL" id="JACHHJ010000005">
    <property type="protein sequence ID" value="MBB6451056.1"/>
    <property type="molecule type" value="Genomic_DNA"/>
</dbReference>
<dbReference type="AlphaFoldDB" id="A0A841PV83"/>
<sequence length="1109" mass="129752">MIEEVTYTWFNRLIALRFMEVNDYLPIRKRFLSSEQQGKVEPDAVSDAHELIEDLELDHDRVYQLQDENKIDELFKYLLVKQSNLLGKRIPNVFDEIEGEVELLCPDFLLQEGSVLDEMLKIVQEDDWKQVEIVGWLYQFYIEEEKDAVFAQARSKKISKQQLPAATQFFTPDWIVQYMVDNSLGQWWIEHKKDDSFAKKLNYYLEPAEQTGDVQKQMEELSGGEKALEDIKIMDPAAGSGHILVYAFDVLYAMYEESGYSARDIPTLILKHNLYGLDVDKRAVQLATFALIMKAREKDRRFLRTNKDLDIHVMDFEDSNILTDEDIEMFALDSGLNEELQELRRLFEDAKLYGSLIEVPNFDWDALFSLDQRWDDRESNLLEYEFKAFKRPVITQLIKQGLLLKKDRYDFAITNPPYMGRGSMHADMSHYVKKRYPDSKADLYAMFMEVNQRLVKEAGFIGMINMHSWMFLSTFERFRVKMLSTNQIYSMTHLGTRAFAEISGEVVQTTSFIFRKTLLDDYNSKFIRLVDIKNPDDKKLYLNDSNKFYQIPQDGFKDIPGYPIAYWVTDQVRKIYRENPKLGDVAEAKQGLATGDNNRFLRLWPEVNIKNVGLYISNSEQAMQSGCKWFPTTKGGSYRKWYGNLDYVINWESEGSEIKNFVDENNKQRSVIRNPSYYFQKGITWSTISSSAISFRLHQNGIFETKGSVIFPSHEDDFYYLFGLLNTNLVNKFIYIISPTLDFHEGPVSKLPVVVSSENDKEKITHLVKENIEISKSDYDSFEKSRSFKCHPLVKSGNALPTLSEAFEKWCEETYNRFINLKSNETTLNKRFIDLYHLNNEINSDIDNNEVSVNLADLPRDIRSFLSYCVGVIFGRYSLDTPGLAYAGGEWDASQYKTVIPEPDNIIPITNEPYFENDIVTRVVEIVERVYGEDTLEENLEFIADALERKGSETARERIRRYFVKEFYKDHLKTYQKRPIYWMFSSGRQNGFQALMYLHRYDKDTIARVRTDYLHLLQRKMEDEVSRLGETINSEAGSREKAQARKRREKLSKELAEMRSYDEIISHQANRRIELDLDDGVKVNYAKLQYLALEDSEQQGKDQLLLKKL</sequence>
<comment type="catalytic activity">
    <reaction evidence="5">
        <text>a 2'-deoxyadenosine in DNA + S-adenosyl-L-methionine = an N(6)-methyl-2'-deoxyadenosine in DNA + S-adenosyl-L-homocysteine + H(+)</text>
        <dbReference type="Rhea" id="RHEA:15197"/>
        <dbReference type="Rhea" id="RHEA-COMP:12418"/>
        <dbReference type="Rhea" id="RHEA-COMP:12419"/>
        <dbReference type="ChEBI" id="CHEBI:15378"/>
        <dbReference type="ChEBI" id="CHEBI:57856"/>
        <dbReference type="ChEBI" id="CHEBI:59789"/>
        <dbReference type="ChEBI" id="CHEBI:90615"/>
        <dbReference type="ChEBI" id="CHEBI:90616"/>
        <dbReference type="EC" id="2.1.1.72"/>
    </reaction>
</comment>
<accession>A0A841PV83</accession>
<dbReference type="InterPro" id="IPR029063">
    <property type="entry name" value="SAM-dependent_MTases_sf"/>
</dbReference>
<evidence type="ECO:0000256" key="5">
    <source>
        <dbReference type="ARBA" id="ARBA00047942"/>
    </source>
</evidence>
<keyword evidence="6" id="KW-0175">Coiled coil</keyword>
<dbReference type="Gene3D" id="3.40.50.150">
    <property type="entry name" value="Vaccinia Virus protein VP39"/>
    <property type="match status" value="1"/>
</dbReference>
<keyword evidence="9" id="KW-1185">Reference proteome</keyword>
<evidence type="ECO:0000313" key="8">
    <source>
        <dbReference type="EMBL" id="MBB6451056.1"/>
    </source>
</evidence>
<dbReference type="InterPro" id="IPR002052">
    <property type="entry name" value="DNA_methylase_N6_adenine_CS"/>
</dbReference>
<comment type="caution">
    <text evidence="8">The sequence shown here is derived from an EMBL/GenBank/DDBJ whole genome shotgun (WGS) entry which is preliminary data.</text>
</comment>
<organism evidence="8 9">
    <name type="scientific">Geomicrobium halophilum</name>
    <dbReference type="NCBI Taxonomy" id="549000"/>
    <lineage>
        <taxon>Bacteria</taxon>
        <taxon>Bacillati</taxon>
        <taxon>Bacillota</taxon>
        <taxon>Bacilli</taxon>
        <taxon>Bacillales</taxon>
        <taxon>Geomicrobium</taxon>
    </lineage>
</organism>
<dbReference type="GO" id="GO:0003676">
    <property type="term" value="F:nucleic acid binding"/>
    <property type="evidence" value="ECO:0007669"/>
    <property type="project" value="InterPro"/>
</dbReference>
<dbReference type="NCBIfam" id="NF033452">
    <property type="entry name" value="BREX_1_MTaseX"/>
    <property type="match status" value="1"/>
</dbReference>
<dbReference type="GO" id="GO:0006304">
    <property type="term" value="P:DNA modification"/>
    <property type="evidence" value="ECO:0007669"/>
    <property type="project" value="InterPro"/>
</dbReference>
<dbReference type="PRINTS" id="PR00507">
    <property type="entry name" value="N12N6MTFRASE"/>
</dbReference>
<gene>
    <name evidence="8" type="ORF">HNR44_003050</name>
</gene>
<dbReference type="SUPFAM" id="SSF53335">
    <property type="entry name" value="S-adenosyl-L-methionine-dependent methyltransferases"/>
    <property type="match status" value="1"/>
</dbReference>